<dbReference type="RefSeq" id="YP_009519446.1">
    <property type="nucleotide sequence ID" value="NC_039526.1"/>
</dbReference>
<dbReference type="EMBL" id="MH591110">
    <property type="protein sequence ID" value="AYC65454.1"/>
    <property type="molecule type" value="Genomic_DNA"/>
</dbReference>
<keyword evidence="2" id="KW-0934">Plastid</keyword>
<reference evidence="2" key="1">
    <citation type="submission" date="2018-07" db="EMBL/GenBank/DDBJ databases">
        <authorList>
            <person name="Quirk P.G."/>
            <person name="Krulwich T.A."/>
        </authorList>
    </citation>
    <scope>NUCLEOTIDE SEQUENCE</scope>
</reference>
<dbReference type="AlphaFoldDB" id="A0A386B177"/>
<proteinExistence type="predicted"/>
<geneLocation type="chloroplast" evidence="2"/>
<organism evidence="2">
    <name type="scientific">Rhipiliopsis peltata</name>
    <dbReference type="NCBI Taxonomy" id="2320810"/>
    <lineage>
        <taxon>Eukaryota</taxon>
        <taxon>Viridiplantae</taxon>
        <taxon>Chlorophyta</taxon>
        <taxon>core chlorophytes</taxon>
        <taxon>Ulvophyceae</taxon>
        <taxon>TCBD clade</taxon>
        <taxon>Bryopsidales</taxon>
        <taxon>Halimedineae</taxon>
        <taxon>Halimedaceae</taxon>
        <taxon>Rhipiliopsideae</taxon>
        <taxon>Rhipiliopsis</taxon>
    </lineage>
</organism>
<protein>
    <recommendedName>
        <fullName evidence="1">Group II intron maturase-specific domain-containing protein</fullName>
    </recommendedName>
</protein>
<dbReference type="GeneID" id="38279454"/>
<gene>
    <name evidence="2" type="primary">orf456</name>
</gene>
<accession>A0A386B177</accession>
<sequence length="456" mass="54755">MKRPWKLAYQKLFYFQKKIQSKKNARLCRNFQRFLHRNHFIQLLVIHEVNIDFLKFKSKKYRIFLTFQILSRLWILSLLPIYQNSQTLRSSAISTRHLRQSGRPSGYSYLQQRELSQPCVLSEKGEASLAQPEGEASLTTPNFQIYRILYTFFKNPNIQYIFINKFKNTLSQKNKFWILSNILIEKKFFFAWLKKEAFAVKQTNHLQGYSRTATFWAKRAKLRSPSQKVARAKLRSPQLCEAPCLSVQHFLNLSLISRFPQTLYFLEYNNFLIIPFNTEIEIKQINKYLNNYIRTQGSQIKLCESYVLNKGFCFLGWFFKKESPSFFLGRISNRNLRSHQKELKLLLKQSQNQPVDKIIYSLNRKILRWQKFYSCSMQLSKTWSQMNDFLFWLIWHWIQKRHRNKGSKWLYIHYWKKVTSKGYGRRQKIALGLGGASHHTKWVFVSNNQTLVFYKL</sequence>
<evidence type="ECO:0000313" key="2">
    <source>
        <dbReference type="EMBL" id="AYC65454.1"/>
    </source>
</evidence>
<reference evidence="2" key="2">
    <citation type="journal article" date="2019" name="Mol. Phylogenet. Evol.">
        <title>Reassessment of the classification of bryopsidales (chlorophyta) based on chloroplast phylogenomic analyses.</title>
        <authorList>
            <person name="Cremen M.C."/>
            <person name="Leliaert F."/>
            <person name="West J."/>
            <person name="Lam D.W."/>
            <person name="Shimada S."/>
            <person name="Lopez-Bautista J.M."/>
            <person name="Verbruggen H."/>
        </authorList>
    </citation>
    <scope>NUCLEOTIDE SEQUENCE</scope>
</reference>
<feature type="domain" description="Group II intron maturase-specific" evidence="1">
    <location>
        <begin position="337"/>
        <end position="415"/>
    </location>
</feature>
<evidence type="ECO:0000259" key="1">
    <source>
        <dbReference type="Pfam" id="PF08388"/>
    </source>
</evidence>
<keyword evidence="2" id="KW-0150">Chloroplast</keyword>
<dbReference type="InterPro" id="IPR013597">
    <property type="entry name" value="Mat_intron_G2"/>
</dbReference>
<name>A0A386B177_9CHLO</name>
<dbReference type="Pfam" id="PF08388">
    <property type="entry name" value="GIIM"/>
    <property type="match status" value="1"/>
</dbReference>